<evidence type="ECO:0000313" key="1">
    <source>
        <dbReference type="EMBL" id="KKN69406.1"/>
    </source>
</evidence>
<sequence>MAQGDFKTTISLGPPGKEMALTNANDAQIVEPFQEAAARVEATAENVVGEAFTEVFSQYAPDFTITLDAANKKTRDAIRAIYAVADTHLSFLYADDWEAISERYILKTPTTFEVRTNPYQRLDKEYQDLSLGTIIDNFKVFSDRDMRAGQVTTDFFAGGGTYNRDSRLITLATSPGPAGTVVFMNYTFEGCRVRIVGPPVMRTIRFFDSTGQNRWAIRLRLRAA</sequence>
<reference evidence="1" key="1">
    <citation type="journal article" date="2015" name="Nature">
        <title>Complex archaea that bridge the gap between prokaryotes and eukaryotes.</title>
        <authorList>
            <person name="Spang A."/>
            <person name="Saw J.H."/>
            <person name="Jorgensen S.L."/>
            <person name="Zaremba-Niedzwiedzka K."/>
            <person name="Martijn J."/>
            <person name="Lind A.E."/>
            <person name="van Eijk R."/>
            <person name="Schleper C."/>
            <person name="Guy L."/>
            <person name="Ettema T.J."/>
        </authorList>
    </citation>
    <scope>NUCLEOTIDE SEQUENCE</scope>
</reference>
<accession>A0A0F9V7C0</accession>
<dbReference type="AlphaFoldDB" id="A0A0F9V7C0"/>
<protein>
    <submittedName>
        <fullName evidence="1">Uncharacterized protein</fullName>
    </submittedName>
</protein>
<dbReference type="EMBL" id="LAZR01000427">
    <property type="protein sequence ID" value="KKN69406.1"/>
    <property type="molecule type" value="Genomic_DNA"/>
</dbReference>
<gene>
    <name evidence="1" type="ORF">LCGC14_0441330</name>
</gene>
<proteinExistence type="predicted"/>
<name>A0A0F9V7C0_9ZZZZ</name>
<organism evidence="1">
    <name type="scientific">marine sediment metagenome</name>
    <dbReference type="NCBI Taxonomy" id="412755"/>
    <lineage>
        <taxon>unclassified sequences</taxon>
        <taxon>metagenomes</taxon>
        <taxon>ecological metagenomes</taxon>
    </lineage>
</organism>
<comment type="caution">
    <text evidence="1">The sequence shown here is derived from an EMBL/GenBank/DDBJ whole genome shotgun (WGS) entry which is preliminary data.</text>
</comment>